<evidence type="ECO:0000256" key="2">
    <source>
        <dbReference type="ARBA" id="ARBA00012438"/>
    </source>
</evidence>
<keyword evidence="4" id="KW-0808">Transferase</keyword>
<dbReference type="InterPro" id="IPR002545">
    <property type="entry name" value="CheW-lke_dom"/>
</dbReference>
<feature type="domain" description="HPt" evidence="11">
    <location>
        <begin position="1"/>
        <end position="86"/>
    </location>
</feature>
<organism evidence="12 13">
    <name type="scientific">Candidatus Sulfomarinibacter kjeldsenii</name>
    <dbReference type="NCBI Taxonomy" id="2885994"/>
    <lineage>
        <taxon>Bacteria</taxon>
        <taxon>Pseudomonadati</taxon>
        <taxon>Acidobacteriota</taxon>
        <taxon>Thermoanaerobaculia</taxon>
        <taxon>Thermoanaerobaculales</taxon>
        <taxon>Candidatus Sulfomarinibacteraceae</taxon>
        <taxon>Candidatus Sulfomarinibacter</taxon>
    </lineage>
</organism>
<dbReference type="PRINTS" id="PR00344">
    <property type="entry name" value="BCTRLSENSOR"/>
</dbReference>
<feature type="modified residue" description="Phosphohistidine" evidence="6">
    <location>
        <position position="26"/>
    </location>
</feature>
<comment type="caution">
    <text evidence="12">The sequence shown here is derived from an EMBL/GenBank/DDBJ whole genome shotgun (WGS) entry which is preliminary data.</text>
</comment>
<protein>
    <recommendedName>
        <fullName evidence="2">histidine kinase</fullName>
        <ecNumber evidence="2">2.7.13.3</ecNumber>
    </recommendedName>
</protein>
<dbReference type="PANTHER" id="PTHR43395">
    <property type="entry name" value="SENSOR HISTIDINE KINASE CHEA"/>
    <property type="match status" value="1"/>
</dbReference>
<dbReference type="GO" id="GO:0006935">
    <property type="term" value="P:chemotaxis"/>
    <property type="evidence" value="ECO:0007669"/>
    <property type="project" value="InterPro"/>
</dbReference>
<keyword evidence="5" id="KW-0418">Kinase</keyword>
<dbReference type="Pfam" id="PF00072">
    <property type="entry name" value="Response_reg"/>
    <property type="match status" value="1"/>
</dbReference>
<feature type="domain" description="Response regulatory" evidence="9">
    <location>
        <begin position="530"/>
        <end position="646"/>
    </location>
</feature>
<dbReference type="InterPro" id="IPR051315">
    <property type="entry name" value="Bact_Chemotaxis_CheA"/>
</dbReference>
<dbReference type="InterPro" id="IPR036061">
    <property type="entry name" value="CheW-like_dom_sf"/>
</dbReference>
<dbReference type="GO" id="GO:0000155">
    <property type="term" value="F:phosphorelay sensor kinase activity"/>
    <property type="evidence" value="ECO:0007669"/>
    <property type="project" value="UniProtKB-ARBA"/>
</dbReference>
<dbReference type="EC" id="2.7.13.3" evidence="2"/>
<dbReference type="CDD" id="cd00156">
    <property type="entry name" value="REC"/>
    <property type="match status" value="1"/>
</dbReference>
<evidence type="ECO:0000256" key="6">
    <source>
        <dbReference type="PROSITE-ProRule" id="PRU00110"/>
    </source>
</evidence>
<reference evidence="12 13" key="1">
    <citation type="submission" date="2020-08" db="EMBL/GenBank/DDBJ databases">
        <title>Acidobacteriota in marine sediments use diverse sulfur dissimilation pathways.</title>
        <authorList>
            <person name="Wasmund K."/>
        </authorList>
    </citation>
    <scope>NUCLEOTIDE SEQUENCE [LARGE SCALE GENOMIC DNA]</scope>
    <source>
        <strain evidence="12">MAG AM3-A</strain>
    </source>
</reference>
<keyword evidence="3 7" id="KW-0597">Phosphoprotein</keyword>
<dbReference type="Gene3D" id="3.30.565.10">
    <property type="entry name" value="Histidine kinase-like ATPase, C-terminal domain"/>
    <property type="match status" value="1"/>
</dbReference>
<dbReference type="Gene3D" id="3.40.50.2300">
    <property type="match status" value="1"/>
</dbReference>
<dbReference type="EMBL" id="JACXWA010000079">
    <property type="protein sequence ID" value="MBD3870668.1"/>
    <property type="molecule type" value="Genomic_DNA"/>
</dbReference>
<dbReference type="InterPro" id="IPR003594">
    <property type="entry name" value="HATPase_dom"/>
</dbReference>
<sequence length="651" mass="70531">MDRILELIAGLENDEQVSTQLRRELHALKGASRMMGFREVANACHLAEDQLEGPAPAQRSELLTIGDQLRSLVESLEHVGKEPTMGTDIATELESSASERPHRGREELRVASGIVDDLADRGARLRVVSVAAEGLADRIFRLAALAERGVGERDPRQVLATLAISLRQVAMEFESGQRIFRRLSDRQLEALLRLQVQPLKPFLTNLSGHARELADTLGKTVKVQVRAGDAQLDRRIINVLREAFLHLVRNAVDHGIESPKERKRMGKKEVGSIRIEAEDEGDRVRIRVVDDGRGIDIDAVVKTAIDRQIVNPEAAPAIEPAEALQLLLRPGFTTREETSELSGRGIGLDAVAATVRSAGGDLWIESTVGEGTEVNVEVPVARRGDRVLVLGIGPHQVAVPASPVRAYRSIAPEMVEIEGDRFVLRVRGRVVDARFLSELVGERPSETGVMVEMIVGGSPVALVADTILGEEEVIVRPLLRSAGAPVAMEGITLLSSGRPVPVLSLQRLVPFSEDIVAGDTRLAASSSPIHVLLVDDSRVTREMMRRLLEDAGFKVTGVGSADDALLALAREHVNCLVTDIEMPGVDGLDLTRRLRSETEHADLPIVVVSTLDRPSDRLAGLDSGADAYLTKQGLDVRELVALISRVGGGGQ</sequence>
<feature type="domain" description="CheW-like" evidence="10">
    <location>
        <begin position="384"/>
        <end position="514"/>
    </location>
</feature>
<dbReference type="InterPro" id="IPR004358">
    <property type="entry name" value="Sig_transdc_His_kin-like_C"/>
</dbReference>
<feature type="modified residue" description="4-aspartylphosphate" evidence="7">
    <location>
        <position position="579"/>
    </location>
</feature>
<evidence type="ECO:0000313" key="13">
    <source>
        <dbReference type="Proteomes" id="UP000598633"/>
    </source>
</evidence>
<dbReference type="SUPFAM" id="SSF52172">
    <property type="entry name" value="CheY-like"/>
    <property type="match status" value="1"/>
</dbReference>
<gene>
    <name evidence="12" type="ORF">IFJ97_04840</name>
</gene>
<dbReference type="PROSITE" id="PS50851">
    <property type="entry name" value="CHEW"/>
    <property type="match status" value="1"/>
</dbReference>
<dbReference type="Gene3D" id="1.20.120.160">
    <property type="entry name" value="HPT domain"/>
    <property type="match status" value="1"/>
</dbReference>
<proteinExistence type="predicted"/>
<evidence type="ECO:0000259" key="10">
    <source>
        <dbReference type="PROSITE" id="PS50851"/>
    </source>
</evidence>
<dbReference type="InterPro" id="IPR011006">
    <property type="entry name" value="CheY-like_superfamily"/>
</dbReference>
<dbReference type="InterPro" id="IPR005467">
    <property type="entry name" value="His_kinase_dom"/>
</dbReference>
<dbReference type="PROSITE" id="PS50110">
    <property type="entry name" value="RESPONSE_REGULATORY"/>
    <property type="match status" value="1"/>
</dbReference>
<evidence type="ECO:0000259" key="8">
    <source>
        <dbReference type="PROSITE" id="PS50109"/>
    </source>
</evidence>
<evidence type="ECO:0000256" key="5">
    <source>
        <dbReference type="ARBA" id="ARBA00022777"/>
    </source>
</evidence>
<dbReference type="Gene3D" id="2.30.30.40">
    <property type="entry name" value="SH3 Domains"/>
    <property type="match status" value="1"/>
</dbReference>
<dbReference type="InterPro" id="IPR001789">
    <property type="entry name" value="Sig_transdc_resp-reg_receiver"/>
</dbReference>
<dbReference type="FunFam" id="3.30.565.10:FF:000016">
    <property type="entry name" value="Chemotaxis protein CheA, putative"/>
    <property type="match status" value="1"/>
</dbReference>
<comment type="catalytic activity">
    <reaction evidence="1">
        <text>ATP + protein L-histidine = ADP + protein N-phospho-L-histidine.</text>
        <dbReference type="EC" id="2.7.13.3"/>
    </reaction>
</comment>
<dbReference type="SMART" id="SM00448">
    <property type="entry name" value="REC"/>
    <property type="match status" value="1"/>
</dbReference>
<dbReference type="Proteomes" id="UP000598633">
    <property type="component" value="Unassembled WGS sequence"/>
</dbReference>
<evidence type="ECO:0000259" key="9">
    <source>
        <dbReference type="PROSITE" id="PS50110"/>
    </source>
</evidence>
<dbReference type="SUPFAM" id="SSF47226">
    <property type="entry name" value="Histidine-containing phosphotransfer domain, HPT domain"/>
    <property type="match status" value="1"/>
</dbReference>
<name>A0A8J6XZS7_9BACT</name>
<dbReference type="Pfam" id="PF02518">
    <property type="entry name" value="HATPase_c"/>
    <property type="match status" value="1"/>
</dbReference>
<dbReference type="PANTHER" id="PTHR43395:SF1">
    <property type="entry name" value="CHEMOTAXIS PROTEIN CHEA"/>
    <property type="match status" value="1"/>
</dbReference>
<evidence type="ECO:0000256" key="7">
    <source>
        <dbReference type="PROSITE-ProRule" id="PRU00169"/>
    </source>
</evidence>
<dbReference type="Pfam" id="PF01584">
    <property type="entry name" value="CheW"/>
    <property type="match status" value="1"/>
</dbReference>
<dbReference type="InterPro" id="IPR036890">
    <property type="entry name" value="HATPase_C_sf"/>
</dbReference>
<dbReference type="AlphaFoldDB" id="A0A8J6XZS7"/>
<evidence type="ECO:0000256" key="1">
    <source>
        <dbReference type="ARBA" id="ARBA00000085"/>
    </source>
</evidence>
<dbReference type="InterPro" id="IPR008207">
    <property type="entry name" value="Sig_transdc_His_kin_Hpt_dom"/>
</dbReference>
<dbReference type="PROSITE" id="PS50109">
    <property type="entry name" value="HIS_KIN"/>
    <property type="match status" value="1"/>
</dbReference>
<evidence type="ECO:0000313" key="12">
    <source>
        <dbReference type="EMBL" id="MBD3870668.1"/>
    </source>
</evidence>
<evidence type="ECO:0000256" key="4">
    <source>
        <dbReference type="ARBA" id="ARBA00022679"/>
    </source>
</evidence>
<dbReference type="Pfam" id="PF01627">
    <property type="entry name" value="Hpt"/>
    <property type="match status" value="1"/>
</dbReference>
<accession>A0A8J6XZS7</accession>
<dbReference type="InterPro" id="IPR036641">
    <property type="entry name" value="HPT_dom_sf"/>
</dbReference>
<evidence type="ECO:0000256" key="3">
    <source>
        <dbReference type="ARBA" id="ARBA00022553"/>
    </source>
</evidence>
<dbReference type="PROSITE" id="PS50894">
    <property type="entry name" value="HPT"/>
    <property type="match status" value="1"/>
</dbReference>
<dbReference type="SUPFAM" id="SSF50341">
    <property type="entry name" value="CheW-like"/>
    <property type="match status" value="1"/>
</dbReference>
<dbReference type="SMART" id="SM00387">
    <property type="entry name" value="HATPase_c"/>
    <property type="match status" value="1"/>
</dbReference>
<feature type="domain" description="Histidine kinase" evidence="8">
    <location>
        <begin position="174"/>
        <end position="382"/>
    </location>
</feature>
<evidence type="ECO:0000259" key="11">
    <source>
        <dbReference type="PROSITE" id="PS50894"/>
    </source>
</evidence>
<dbReference type="SUPFAM" id="SSF55874">
    <property type="entry name" value="ATPase domain of HSP90 chaperone/DNA topoisomerase II/histidine kinase"/>
    <property type="match status" value="1"/>
</dbReference>
<dbReference type="CDD" id="cd00088">
    <property type="entry name" value="HPT"/>
    <property type="match status" value="1"/>
</dbReference>